<protein>
    <recommendedName>
        <fullName evidence="1">N-acetyltransferase domain-containing protein</fullName>
    </recommendedName>
</protein>
<proteinExistence type="predicted"/>
<evidence type="ECO:0000313" key="2">
    <source>
        <dbReference type="EMBL" id="GAH01323.1"/>
    </source>
</evidence>
<dbReference type="Pfam" id="PF00583">
    <property type="entry name" value="Acetyltransf_1"/>
    <property type="match status" value="1"/>
</dbReference>
<dbReference type="GO" id="GO:0016747">
    <property type="term" value="F:acyltransferase activity, transferring groups other than amino-acyl groups"/>
    <property type="evidence" value="ECO:0007669"/>
    <property type="project" value="InterPro"/>
</dbReference>
<comment type="caution">
    <text evidence="2">The sequence shown here is derived from an EMBL/GenBank/DDBJ whole genome shotgun (WGS) entry which is preliminary data.</text>
</comment>
<dbReference type="SUPFAM" id="SSF55729">
    <property type="entry name" value="Acyl-CoA N-acyltransferases (Nat)"/>
    <property type="match status" value="1"/>
</dbReference>
<feature type="domain" description="N-acetyltransferase" evidence="1">
    <location>
        <begin position="2"/>
        <end position="159"/>
    </location>
</feature>
<dbReference type="InterPro" id="IPR000182">
    <property type="entry name" value="GNAT_dom"/>
</dbReference>
<organism evidence="2">
    <name type="scientific">marine sediment metagenome</name>
    <dbReference type="NCBI Taxonomy" id="412755"/>
    <lineage>
        <taxon>unclassified sequences</taxon>
        <taxon>metagenomes</taxon>
        <taxon>ecological metagenomes</taxon>
    </lineage>
</organism>
<dbReference type="Gene3D" id="3.40.630.30">
    <property type="match status" value="1"/>
</dbReference>
<accession>X1DY54</accession>
<reference evidence="2" key="1">
    <citation type="journal article" date="2014" name="Front. Microbiol.">
        <title>High frequency of phylogenetically diverse reductive dehalogenase-homologous genes in deep subseafloor sedimentary metagenomes.</title>
        <authorList>
            <person name="Kawai M."/>
            <person name="Futagami T."/>
            <person name="Toyoda A."/>
            <person name="Takaki Y."/>
            <person name="Nishi S."/>
            <person name="Hori S."/>
            <person name="Arai W."/>
            <person name="Tsubouchi T."/>
            <person name="Morono Y."/>
            <person name="Uchiyama I."/>
            <person name="Ito T."/>
            <person name="Fujiyama A."/>
            <person name="Inagaki F."/>
            <person name="Takami H."/>
        </authorList>
    </citation>
    <scope>NUCLEOTIDE SEQUENCE</scope>
    <source>
        <strain evidence="2">Expedition CK06-06</strain>
    </source>
</reference>
<dbReference type="InterPro" id="IPR016181">
    <property type="entry name" value="Acyl_CoA_acyltransferase"/>
</dbReference>
<sequence length="167" mass="19419">TIEFGYASLDEIKELYSNPQMDLKVYQWEFLKEKLTSGTWKCTVVKYGGKLIAYGFYSIKEMALVGTKKVSFDLPTQSVYFFRLFVHPDFRKLYVSKSLYNFRINEVRCIGNSLIFCAVNSTNQIQIHNLEKIGWKLVGSIIFLKTKISNTVFISRKISKFGLKLKH</sequence>
<dbReference type="EMBL" id="BART01024162">
    <property type="protein sequence ID" value="GAH01323.1"/>
    <property type="molecule type" value="Genomic_DNA"/>
</dbReference>
<gene>
    <name evidence="2" type="ORF">S01H4_43739</name>
</gene>
<dbReference type="PROSITE" id="PS51186">
    <property type="entry name" value="GNAT"/>
    <property type="match status" value="1"/>
</dbReference>
<feature type="non-terminal residue" evidence="2">
    <location>
        <position position="1"/>
    </location>
</feature>
<dbReference type="AlphaFoldDB" id="X1DY54"/>
<name>X1DY54_9ZZZZ</name>
<evidence type="ECO:0000259" key="1">
    <source>
        <dbReference type="PROSITE" id="PS51186"/>
    </source>
</evidence>